<dbReference type="SMART" id="SM00310">
    <property type="entry name" value="PTBI"/>
    <property type="match status" value="1"/>
</dbReference>
<dbReference type="SUPFAM" id="SSF50729">
    <property type="entry name" value="PH domain-like"/>
    <property type="match status" value="1"/>
</dbReference>
<feature type="compositionally biased region" description="Polar residues" evidence="6">
    <location>
        <begin position="136"/>
        <end position="161"/>
    </location>
</feature>
<dbReference type="InterPro" id="IPR050996">
    <property type="entry name" value="Docking_Protein_DOK"/>
</dbReference>
<dbReference type="CDD" id="cd01202">
    <property type="entry name" value="PTB_FRS2"/>
    <property type="match status" value="1"/>
</dbReference>
<reference evidence="8 9" key="1">
    <citation type="submission" date="2013-11" db="EMBL/GenBank/DDBJ databases">
        <title>Genome sequencing of Stegodyphus mimosarum.</title>
        <authorList>
            <person name="Bechsgaard J."/>
        </authorList>
    </citation>
    <scope>NUCLEOTIDE SEQUENCE [LARGE SCALE GENOMIC DNA]</scope>
</reference>
<evidence type="ECO:0000256" key="2">
    <source>
        <dbReference type="ARBA" id="ARBA00022553"/>
    </source>
</evidence>
<feature type="compositionally biased region" description="Low complexity" evidence="6">
    <location>
        <begin position="357"/>
        <end position="391"/>
    </location>
</feature>
<dbReference type="Proteomes" id="UP000054359">
    <property type="component" value="Unassembled WGS sequence"/>
</dbReference>
<dbReference type="GO" id="GO:0016020">
    <property type="term" value="C:membrane"/>
    <property type="evidence" value="ECO:0007669"/>
    <property type="project" value="UniProtKB-SubCell"/>
</dbReference>
<organism evidence="8 9">
    <name type="scientific">Stegodyphus mimosarum</name>
    <name type="common">African social velvet spider</name>
    <dbReference type="NCBI Taxonomy" id="407821"/>
    <lineage>
        <taxon>Eukaryota</taxon>
        <taxon>Metazoa</taxon>
        <taxon>Ecdysozoa</taxon>
        <taxon>Arthropoda</taxon>
        <taxon>Chelicerata</taxon>
        <taxon>Arachnida</taxon>
        <taxon>Araneae</taxon>
        <taxon>Araneomorphae</taxon>
        <taxon>Entelegynae</taxon>
        <taxon>Eresoidea</taxon>
        <taxon>Eresidae</taxon>
        <taxon>Stegodyphus</taxon>
    </lineage>
</organism>
<dbReference type="Gene3D" id="2.30.29.30">
    <property type="entry name" value="Pleckstrin-homology domain (PH domain)/Phosphotyrosine-binding domain (PTB)"/>
    <property type="match status" value="1"/>
</dbReference>
<dbReference type="GO" id="GO:0005104">
    <property type="term" value="F:fibroblast growth factor receptor binding"/>
    <property type="evidence" value="ECO:0007669"/>
    <property type="project" value="TreeGrafter"/>
</dbReference>
<dbReference type="InterPro" id="IPR038742">
    <property type="entry name" value="FRS2_PTB"/>
</dbReference>
<evidence type="ECO:0000259" key="7">
    <source>
        <dbReference type="PROSITE" id="PS51064"/>
    </source>
</evidence>
<dbReference type="EMBL" id="KK112057">
    <property type="protein sequence ID" value="KFM56637.1"/>
    <property type="molecule type" value="Genomic_DNA"/>
</dbReference>
<name>A0A087SUU8_STEMI</name>
<evidence type="ECO:0000313" key="9">
    <source>
        <dbReference type="Proteomes" id="UP000054359"/>
    </source>
</evidence>
<keyword evidence="2" id="KW-0597">Phosphoprotein</keyword>
<dbReference type="InterPro" id="IPR011993">
    <property type="entry name" value="PH-like_dom_sf"/>
</dbReference>
<dbReference type="InterPro" id="IPR002404">
    <property type="entry name" value="IRS_PTB"/>
</dbReference>
<dbReference type="GO" id="GO:0005737">
    <property type="term" value="C:cytoplasm"/>
    <property type="evidence" value="ECO:0007669"/>
    <property type="project" value="TreeGrafter"/>
</dbReference>
<keyword evidence="4" id="KW-0472">Membrane</keyword>
<feature type="region of interest" description="Disordered" evidence="6">
    <location>
        <begin position="134"/>
        <end position="163"/>
    </location>
</feature>
<evidence type="ECO:0000313" key="8">
    <source>
        <dbReference type="EMBL" id="KFM56637.1"/>
    </source>
</evidence>
<keyword evidence="5" id="KW-0449">Lipoprotein</keyword>
<sequence length="501" mass="53051">MGCVFSRPEYENNPRIFHVWNVDGDGRHLKPGRIEVTDSQLILYQKGHIVVKWPLRSLRRYGFDSEVFSFECGRRCSTGPGVYAFKCKRAQVLFSILQECINNSGGGGGGGAGTSTSLASIDDQISLTTFGGERVSSLNSPPSMPNGTLPNARGSNPTVDSSGYLEPITANSHLHYPASASSSRNGGQSPGSYICIHGASSSGHPNGVAAEWSGMSSSMTSCCNLGTCGARSSSSTHHYVNNEVIEQVAGCSNSMCIVHQYVNSSVMAGELTHSCCSPPKCCPIQNENTYVNSPMMTLSPGHLPCSGGCCAVNCSNCVDFNTNYAKLDDLLKQEQSAKRHKEQHFYVNVKPDGAVPSSSSTSSKCVSGRSTPTDVLSRSGTLTSPTSPGSTKMHNSHCYANLSSPTPSEAMSSRELGAQVNYAVLDLDHSESGNNAATPPSAPNSVHSLANSPVKSPEGYAQIDFDKTVALSNSANPCPFNDDSMRKTRHNAVIPCTSMSA</sequence>
<feature type="compositionally biased region" description="Polar residues" evidence="6">
    <location>
        <begin position="432"/>
        <end position="454"/>
    </location>
</feature>
<dbReference type="GO" id="GO:0008543">
    <property type="term" value="P:fibroblast growth factor receptor signaling pathway"/>
    <property type="evidence" value="ECO:0007669"/>
    <property type="project" value="TreeGrafter"/>
</dbReference>
<evidence type="ECO:0000256" key="5">
    <source>
        <dbReference type="ARBA" id="ARBA00023288"/>
    </source>
</evidence>
<evidence type="ECO:0000256" key="3">
    <source>
        <dbReference type="ARBA" id="ARBA00022707"/>
    </source>
</evidence>
<evidence type="ECO:0000256" key="1">
    <source>
        <dbReference type="ARBA" id="ARBA00004370"/>
    </source>
</evidence>
<dbReference type="GO" id="GO:0005068">
    <property type="term" value="F:transmembrane receptor protein tyrosine kinase adaptor activity"/>
    <property type="evidence" value="ECO:0007669"/>
    <property type="project" value="TreeGrafter"/>
</dbReference>
<accession>A0A087SUU8</accession>
<dbReference type="Pfam" id="PF02174">
    <property type="entry name" value="IRS"/>
    <property type="match status" value="1"/>
</dbReference>
<feature type="region of interest" description="Disordered" evidence="6">
    <location>
        <begin position="430"/>
        <end position="458"/>
    </location>
</feature>
<dbReference type="OMA" id="PIREVNY"/>
<protein>
    <submittedName>
        <fullName evidence="8">Fibroblast growth factor receptor substrate 2</fullName>
    </submittedName>
</protein>
<dbReference type="PANTHER" id="PTHR21258">
    <property type="entry name" value="DOCKING PROTEIN RELATED"/>
    <property type="match status" value="1"/>
</dbReference>
<keyword evidence="3" id="KW-0519">Myristate</keyword>
<dbReference type="PROSITE" id="PS51064">
    <property type="entry name" value="IRS_PTB"/>
    <property type="match status" value="1"/>
</dbReference>
<dbReference type="STRING" id="407821.A0A087SUU8"/>
<proteinExistence type="predicted"/>
<comment type="subcellular location">
    <subcellularLocation>
        <location evidence="1">Membrane</location>
    </subcellularLocation>
</comment>
<evidence type="ECO:0000256" key="6">
    <source>
        <dbReference type="SAM" id="MobiDB-lite"/>
    </source>
</evidence>
<dbReference type="AlphaFoldDB" id="A0A087SUU8"/>
<feature type="domain" description="IRS-type PTB" evidence="7">
    <location>
        <begin position="9"/>
        <end position="111"/>
    </location>
</feature>
<feature type="region of interest" description="Disordered" evidence="6">
    <location>
        <begin position="347"/>
        <end position="395"/>
    </location>
</feature>
<gene>
    <name evidence="8" type="ORF">X975_00242</name>
</gene>
<dbReference type="PANTHER" id="PTHR21258:SF55">
    <property type="entry name" value="FI23523P1"/>
    <property type="match status" value="1"/>
</dbReference>
<evidence type="ECO:0000256" key="4">
    <source>
        <dbReference type="ARBA" id="ARBA00023136"/>
    </source>
</evidence>
<feature type="non-terminal residue" evidence="8">
    <location>
        <position position="501"/>
    </location>
</feature>
<keyword evidence="9" id="KW-1185">Reference proteome</keyword>
<dbReference type="OrthoDB" id="6279276at2759"/>
<keyword evidence="8" id="KW-0675">Receptor</keyword>
<dbReference type="SMART" id="SM01244">
    <property type="entry name" value="IRS"/>
    <property type="match status" value="1"/>
</dbReference>